<proteinExistence type="predicted"/>
<dbReference type="RefSeq" id="NP_818695.1">
    <property type="nucleotide sequence ID" value="NC_004690.1"/>
</dbReference>
<dbReference type="InterPro" id="IPR012677">
    <property type="entry name" value="Nucleotide-bd_a/b_plait_sf"/>
</dbReference>
<keyword evidence="3" id="KW-1185">Reference proteome</keyword>
<dbReference type="KEGG" id="vg:1485742"/>
<dbReference type="PROSITE" id="PS50076">
    <property type="entry name" value="DNAJ_2"/>
    <property type="match status" value="1"/>
</dbReference>
<feature type="domain" description="J" evidence="1">
    <location>
        <begin position="36"/>
        <end position="97"/>
    </location>
</feature>
<dbReference type="InterPro" id="IPR000504">
    <property type="entry name" value="RRM_dom"/>
</dbReference>
<reference evidence="2 3" key="1">
    <citation type="journal article" date="2003" name="Virology">
        <title>Genome sequence and organization of a nucleopolyhedrovirus isolated from the smaller tea tortrix, Adoxophyes honmai.</title>
        <authorList>
            <person name="Nakai M."/>
            <person name="Goto C."/>
            <person name="Kang W."/>
            <person name="Shikata M."/>
            <person name="Luque T."/>
            <person name="Kunimi Y."/>
        </authorList>
    </citation>
    <scope>NUCLEOTIDE SEQUENCE [LARGE SCALE GENOMIC DNA]</scope>
    <source>
        <strain evidence="2 3">ADN001</strain>
    </source>
</reference>
<name>Q80LP8_NPVAH</name>
<dbReference type="InterPro" id="IPR035979">
    <property type="entry name" value="RBD_domain_sf"/>
</dbReference>
<protein>
    <recommendedName>
        <fullName evidence="1">J domain-containing protein</fullName>
    </recommendedName>
</protein>
<dbReference type="Proteomes" id="UP000232720">
    <property type="component" value="Genome"/>
</dbReference>
<dbReference type="GO" id="GO:0003723">
    <property type="term" value="F:RNA binding"/>
    <property type="evidence" value="ECO:0007669"/>
    <property type="project" value="InterPro"/>
</dbReference>
<evidence type="ECO:0000313" key="3">
    <source>
        <dbReference type="Proteomes" id="UP000232720"/>
    </source>
</evidence>
<dbReference type="Pfam" id="PF00076">
    <property type="entry name" value="RRM_1"/>
    <property type="match status" value="1"/>
</dbReference>
<dbReference type="InterPro" id="IPR001623">
    <property type="entry name" value="DnaJ_domain"/>
</dbReference>
<dbReference type="InterPro" id="IPR036869">
    <property type="entry name" value="J_dom_sf"/>
</dbReference>
<dbReference type="SUPFAM" id="SSF54928">
    <property type="entry name" value="RNA-binding domain, RBD"/>
    <property type="match status" value="1"/>
</dbReference>
<dbReference type="SUPFAM" id="SSF46565">
    <property type="entry name" value="Chaperone J-domain"/>
    <property type="match status" value="1"/>
</dbReference>
<evidence type="ECO:0000313" key="2">
    <source>
        <dbReference type="EMBL" id="BAC67299.1"/>
    </source>
</evidence>
<dbReference type="Gene3D" id="3.30.70.330">
    <property type="match status" value="1"/>
</dbReference>
<sequence>MNLVKKRKSTGRVESKDSKLLKISDDEFIIKSKNSNLYDILGIDPAFDYYELEERYRLSKLNKKFYPGNKAKYLKLIDFAYKILSHENAKKKYDMALQAKINFERKLKENTRSILELRIKLNKLINSSSNLRLLRKDFNAMPKLKILRNTKYNRLLVRWAIHPNNDFNENMNVDKIISYFRKYGEIVGGVLCENLNGCAVIEFASHEDMIKVLNTEQMYDVKDYNEYQFKNMDYSRITDIDKKIEQLI</sequence>
<organismHost>
    <name type="scientific">Adoxophyes honmai</name>
    <name type="common">Smaller tea tortrix moth</name>
    <dbReference type="NCBI Taxonomy" id="85585"/>
</organismHost>
<dbReference type="Gene3D" id="1.10.287.110">
    <property type="entry name" value="DnaJ domain"/>
    <property type="match status" value="1"/>
</dbReference>
<dbReference type="OrthoDB" id="20034at10239"/>
<organism evidence="2 3">
    <name type="scientific">Adoxophyes honmai nucleopolyhedrovirus</name>
    <dbReference type="NCBI Taxonomy" id="224399"/>
    <lineage>
        <taxon>Viruses</taxon>
        <taxon>Viruses incertae sedis</taxon>
        <taxon>Naldaviricetes</taxon>
        <taxon>Lefavirales</taxon>
        <taxon>Baculoviridae</taxon>
        <taxon>Alphabaculovirus</taxon>
        <taxon>Alphabaculovirus adhonmai</taxon>
    </lineage>
</organism>
<accession>Q80LP8</accession>
<evidence type="ECO:0000259" key="1">
    <source>
        <dbReference type="PROSITE" id="PS50076"/>
    </source>
</evidence>
<dbReference type="GeneID" id="1485742"/>
<dbReference type="EMBL" id="AP006270">
    <property type="protein sequence ID" value="BAC67299.1"/>
    <property type="molecule type" value="Genomic_DNA"/>
</dbReference>